<dbReference type="GO" id="GO:0009103">
    <property type="term" value="P:lipopolysaccharide biosynthetic process"/>
    <property type="evidence" value="ECO:0007669"/>
    <property type="project" value="TreeGrafter"/>
</dbReference>
<dbReference type="CDD" id="cd03809">
    <property type="entry name" value="GT4_MtfB-like"/>
    <property type="match status" value="1"/>
</dbReference>
<protein>
    <submittedName>
        <fullName evidence="4">Glycosyl transferase group 1</fullName>
    </submittedName>
</protein>
<keyword evidence="1 4" id="KW-0808">Transferase</keyword>
<proteinExistence type="predicted"/>
<dbReference type="FunFam" id="3.40.50.2000:FF:000119">
    <property type="entry name" value="Glycosyl transferase group 1"/>
    <property type="match status" value="1"/>
</dbReference>
<feature type="domain" description="Glycosyl transferase family 1" evidence="2">
    <location>
        <begin position="192"/>
        <end position="345"/>
    </location>
</feature>
<evidence type="ECO:0000256" key="1">
    <source>
        <dbReference type="ARBA" id="ARBA00022679"/>
    </source>
</evidence>
<dbReference type="Pfam" id="PF13439">
    <property type="entry name" value="Glyco_transf_4"/>
    <property type="match status" value="1"/>
</dbReference>
<dbReference type="OrthoDB" id="9801609at2"/>
<name>A0A250KLY8_9GAMM</name>
<dbReference type="EMBL" id="AP017928">
    <property type="protein sequence ID" value="BBA32740.1"/>
    <property type="molecule type" value="Genomic_DNA"/>
</dbReference>
<evidence type="ECO:0000259" key="3">
    <source>
        <dbReference type="Pfam" id="PF13439"/>
    </source>
</evidence>
<reference evidence="4 5" key="1">
    <citation type="submission" date="2016-12" db="EMBL/GenBank/DDBJ databases">
        <title>Genome sequencing of Methylocaldum marinum.</title>
        <authorList>
            <person name="Takeuchi M."/>
            <person name="Kamagata Y."/>
            <person name="Hiraoka S."/>
            <person name="Oshima K."/>
            <person name="Hattori M."/>
            <person name="Iwasaki W."/>
        </authorList>
    </citation>
    <scope>NUCLEOTIDE SEQUENCE [LARGE SCALE GENOMIC DNA]</scope>
    <source>
        <strain evidence="4 5">S8</strain>
    </source>
</reference>
<organism evidence="4 5">
    <name type="scientific">Methylocaldum marinum</name>
    <dbReference type="NCBI Taxonomy" id="1432792"/>
    <lineage>
        <taxon>Bacteria</taxon>
        <taxon>Pseudomonadati</taxon>
        <taxon>Pseudomonadota</taxon>
        <taxon>Gammaproteobacteria</taxon>
        <taxon>Methylococcales</taxon>
        <taxon>Methylococcaceae</taxon>
        <taxon>Methylocaldum</taxon>
    </lineage>
</organism>
<accession>A0A250KLY8</accession>
<dbReference type="PANTHER" id="PTHR46401">
    <property type="entry name" value="GLYCOSYLTRANSFERASE WBBK-RELATED"/>
    <property type="match status" value="1"/>
</dbReference>
<sequence>MRIQLFLGSAGSNSGGPERYEVELVRALAKLDQNSEFHIVSLFKRAPEVIGVAQDNVTYTALSPQVRTASMLTHLPWLTLKHRSDLWHATYVPPVFLHPTYIFTLVCSSMFEHPEYYPPAIRMRLSFLMGLALRKSGLIVCISEHIRDFIKDKFRIADDRLAVTHLGVNPSFRPLPAEECRSFLAERYGLSTPYLLFSGRWEPRKNLVRIVEAFARFKQAFKTDFKLVMTGAKTWASREVDALIAKHRLADDVVDLGKSPVDELPMLYAGATALVFPSLWEGFGLPIVEAMAAGTPVITSNNSSMKEIARDAAILVDPLATDEIAEAMANITRNEQLRNQLRSKGLVRAQDFTWERTARQTLDIYKTFRKGD</sequence>
<evidence type="ECO:0000313" key="5">
    <source>
        <dbReference type="Proteomes" id="UP000266313"/>
    </source>
</evidence>
<keyword evidence="5" id="KW-1185">Reference proteome</keyword>
<evidence type="ECO:0000313" key="4">
    <source>
        <dbReference type="EMBL" id="BBA32740.1"/>
    </source>
</evidence>
<dbReference type="Proteomes" id="UP000266313">
    <property type="component" value="Chromosome"/>
</dbReference>
<dbReference type="PANTHER" id="PTHR46401:SF2">
    <property type="entry name" value="GLYCOSYLTRANSFERASE WBBK-RELATED"/>
    <property type="match status" value="1"/>
</dbReference>
<dbReference type="Gene3D" id="3.40.50.2000">
    <property type="entry name" value="Glycogen Phosphorylase B"/>
    <property type="match status" value="2"/>
</dbReference>
<feature type="domain" description="Glycosyltransferase subfamily 4-like N-terminal" evidence="3">
    <location>
        <begin position="15"/>
        <end position="171"/>
    </location>
</feature>
<dbReference type="InterPro" id="IPR001296">
    <property type="entry name" value="Glyco_trans_1"/>
</dbReference>
<dbReference type="RefSeq" id="WP_119628477.1">
    <property type="nucleotide sequence ID" value="NZ_AP017928.1"/>
</dbReference>
<dbReference type="AlphaFoldDB" id="A0A250KLY8"/>
<dbReference type="SUPFAM" id="SSF53756">
    <property type="entry name" value="UDP-Glycosyltransferase/glycogen phosphorylase"/>
    <property type="match status" value="1"/>
</dbReference>
<evidence type="ECO:0000259" key="2">
    <source>
        <dbReference type="Pfam" id="PF00534"/>
    </source>
</evidence>
<dbReference type="KEGG" id="mmai:sS8_0775"/>
<dbReference type="Pfam" id="PF00534">
    <property type="entry name" value="Glycos_transf_1"/>
    <property type="match status" value="1"/>
</dbReference>
<dbReference type="GO" id="GO:0016757">
    <property type="term" value="F:glycosyltransferase activity"/>
    <property type="evidence" value="ECO:0007669"/>
    <property type="project" value="InterPro"/>
</dbReference>
<dbReference type="InterPro" id="IPR028098">
    <property type="entry name" value="Glyco_trans_4-like_N"/>
</dbReference>
<gene>
    <name evidence="4" type="ORF">sS8_0775</name>
</gene>